<gene>
    <name evidence="5" type="primary">argD</name>
    <name evidence="6" type="ORF">SAMN05444515_10972</name>
</gene>
<keyword evidence="5" id="KW-0055">Arginine biosynthesis</keyword>
<sequence length="392" mass="41625">MSDALVQNYKRQPVAFERGEGAWLWDSQGRRYLDALSGIAVCGLGHAHPAVAKALCEQARTLVHTSNLYEIPLQTRLAERLTQAAGMQQAFFCNSGAEANEAALKLARLHGHRKGIKRPTVVVMEGSFHGRTLATLTATGNTAIQKGFAPLVEGFVRVPHGDLEAVQALSDHPDVVAVLVEPITGEGGIRIPPADYLKGLRELCNQTGWLLMLDEIQAGIGRTGQLFAYQHEDITPDVLSLAKGLGNGVPIGATLVAGPATGLFTAGTHGTTFGGNPLVCAAALAVLDTLEQQDLPEQARRMGEYLMAGFATRLGGHPAVRQIRGKGLMIGIELDRPCAELVGQALAAGLLINVTAERVIRLLPPLIIDQAQADEIIDTVATLVERFAAQAA</sequence>
<name>A0A1H7MG14_9GAMM</name>
<feature type="binding site" evidence="5">
    <location>
        <begin position="96"/>
        <end position="97"/>
    </location>
    <ligand>
        <name>pyridoxal 5'-phosphate</name>
        <dbReference type="ChEBI" id="CHEBI:597326"/>
    </ligand>
</feature>
<comment type="pathway">
    <text evidence="5">Amino-acid biosynthesis; L-arginine biosynthesis; N(2)-acetyl-L-ornithine from L-glutamate: step 4/4.</text>
</comment>
<keyword evidence="4 5" id="KW-0663">Pyridoxal phosphate</keyword>
<dbReference type="NCBIfam" id="TIGR00707">
    <property type="entry name" value="argD"/>
    <property type="match status" value="1"/>
</dbReference>
<feature type="binding site" evidence="5">
    <location>
        <position position="272"/>
    </location>
    <ligand>
        <name>pyridoxal 5'-phosphate</name>
        <dbReference type="ChEBI" id="CHEBI:597326"/>
    </ligand>
</feature>
<dbReference type="InterPro" id="IPR004636">
    <property type="entry name" value="AcOrn/SuccOrn_fam"/>
</dbReference>
<dbReference type="InterPro" id="IPR049704">
    <property type="entry name" value="Aminotrans_3_PPA_site"/>
</dbReference>
<protein>
    <recommendedName>
        <fullName evidence="5">Acetylornithine aminotransferase</fullName>
        <shortName evidence="5">ACOAT</shortName>
        <ecNumber evidence="5">2.6.1.11</ecNumber>
    </recommendedName>
</protein>
<dbReference type="AlphaFoldDB" id="A0A1H7MG14"/>
<dbReference type="HAMAP" id="MF_01107">
    <property type="entry name" value="ArgD_aminotrans_3"/>
    <property type="match status" value="1"/>
</dbReference>
<dbReference type="PIRSF" id="PIRSF000521">
    <property type="entry name" value="Transaminase_4ab_Lys_Orn"/>
    <property type="match status" value="1"/>
</dbReference>
<dbReference type="GO" id="GO:0030170">
    <property type="term" value="F:pyridoxal phosphate binding"/>
    <property type="evidence" value="ECO:0007669"/>
    <property type="project" value="InterPro"/>
</dbReference>
<dbReference type="EMBL" id="FOAA01000009">
    <property type="protein sequence ID" value="SEL09635.1"/>
    <property type="molecule type" value="Genomic_DNA"/>
</dbReference>
<evidence type="ECO:0000256" key="3">
    <source>
        <dbReference type="ARBA" id="ARBA00022679"/>
    </source>
</evidence>
<evidence type="ECO:0000313" key="7">
    <source>
        <dbReference type="Proteomes" id="UP000199256"/>
    </source>
</evidence>
<accession>A0A1H7MG14</accession>
<evidence type="ECO:0000313" key="6">
    <source>
        <dbReference type="EMBL" id="SEL09635.1"/>
    </source>
</evidence>
<reference evidence="7" key="1">
    <citation type="submission" date="2016-10" db="EMBL/GenBank/DDBJ databases">
        <authorList>
            <person name="Varghese N."/>
            <person name="Submissions S."/>
        </authorList>
    </citation>
    <scope>NUCLEOTIDE SEQUENCE [LARGE SCALE GENOMIC DNA]</scope>
    <source>
        <strain evidence="7">DSM 241</strain>
    </source>
</reference>
<comment type="catalytic activity">
    <reaction evidence="5">
        <text>N(2)-acetyl-L-ornithine + 2-oxoglutarate = N-acetyl-L-glutamate 5-semialdehyde + L-glutamate</text>
        <dbReference type="Rhea" id="RHEA:18049"/>
        <dbReference type="ChEBI" id="CHEBI:16810"/>
        <dbReference type="ChEBI" id="CHEBI:29123"/>
        <dbReference type="ChEBI" id="CHEBI:29985"/>
        <dbReference type="ChEBI" id="CHEBI:57805"/>
        <dbReference type="EC" id="2.6.1.11"/>
    </reaction>
</comment>
<dbReference type="NCBIfam" id="NF002325">
    <property type="entry name" value="PRK01278.1"/>
    <property type="match status" value="1"/>
</dbReference>
<dbReference type="InterPro" id="IPR015422">
    <property type="entry name" value="PyrdxlP-dep_Trfase_small"/>
</dbReference>
<comment type="miscellaneous">
    <text evidence="5">May also have succinyldiaminopimelate aminotransferase activity, thus carrying out the corresponding step in lysine biosynthesis.</text>
</comment>
<dbReference type="GO" id="GO:0042802">
    <property type="term" value="F:identical protein binding"/>
    <property type="evidence" value="ECO:0007669"/>
    <property type="project" value="TreeGrafter"/>
</dbReference>
<keyword evidence="5" id="KW-0963">Cytoplasm</keyword>
<dbReference type="NCBIfam" id="NF002874">
    <property type="entry name" value="PRK03244.1"/>
    <property type="match status" value="1"/>
</dbReference>
<evidence type="ECO:0000256" key="5">
    <source>
        <dbReference type="HAMAP-Rule" id="MF_01107"/>
    </source>
</evidence>
<evidence type="ECO:0000256" key="2">
    <source>
        <dbReference type="ARBA" id="ARBA00022605"/>
    </source>
</evidence>
<feature type="modified residue" description="N6-(pyridoxal phosphate)lysine" evidence="5">
    <location>
        <position position="243"/>
    </location>
</feature>
<evidence type="ECO:0000256" key="4">
    <source>
        <dbReference type="ARBA" id="ARBA00022898"/>
    </source>
</evidence>
<feature type="binding site" evidence="5">
    <location>
        <position position="128"/>
    </location>
    <ligand>
        <name>pyridoxal 5'-phosphate</name>
        <dbReference type="ChEBI" id="CHEBI:597326"/>
    </ligand>
</feature>
<dbReference type="Gene3D" id="3.90.1150.10">
    <property type="entry name" value="Aspartate Aminotransferase, domain 1"/>
    <property type="match status" value="1"/>
</dbReference>
<dbReference type="PROSITE" id="PS00600">
    <property type="entry name" value="AA_TRANSFER_CLASS_3"/>
    <property type="match status" value="1"/>
</dbReference>
<comment type="similarity">
    <text evidence="5">Belongs to the class-III pyridoxal-phosphate-dependent aminotransferase family. ArgD subfamily.</text>
</comment>
<dbReference type="CDD" id="cd00610">
    <property type="entry name" value="OAT_like"/>
    <property type="match status" value="1"/>
</dbReference>
<feature type="binding site" evidence="5">
    <location>
        <position position="131"/>
    </location>
    <ligand>
        <name>N(2)-acetyl-L-ornithine</name>
        <dbReference type="ChEBI" id="CHEBI:57805"/>
    </ligand>
</feature>
<dbReference type="FunFam" id="3.40.640.10:FF:000004">
    <property type="entry name" value="Acetylornithine aminotransferase"/>
    <property type="match status" value="1"/>
</dbReference>
<comment type="subunit">
    <text evidence="5">Homodimer.</text>
</comment>
<keyword evidence="1 5" id="KW-0032">Aminotransferase</keyword>
<dbReference type="Proteomes" id="UP000199256">
    <property type="component" value="Unassembled WGS sequence"/>
</dbReference>
<dbReference type="Gene3D" id="3.40.640.10">
    <property type="entry name" value="Type I PLP-dependent aspartate aminotransferase-like (Major domain)"/>
    <property type="match status" value="1"/>
</dbReference>
<dbReference type="InterPro" id="IPR015424">
    <property type="entry name" value="PyrdxlP-dep_Trfase"/>
</dbReference>
<dbReference type="PANTHER" id="PTHR11986">
    <property type="entry name" value="AMINOTRANSFERASE CLASS III"/>
    <property type="match status" value="1"/>
</dbReference>
<keyword evidence="7" id="KW-1185">Reference proteome</keyword>
<dbReference type="STRING" id="1396821.SAMN05444515_10972"/>
<dbReference type="OrthoDB" id="9770449at2"/>
<dbReference type="EC" id="2.6.1.11" evidence="5"/>
<dbReference type="GO" id="GO:0003992">
    <property type="term" value="F:N2-acetyl-L-ornithine:2-oxoglutarate 5-aminotransferase activity"/>
    <property type="evidence" value="ECO:0007669"/>
    <property type="project" value="UniProtKB-UniRule"/>
</dbReference>
<dbReference type="GO" id="GO:0006526">
    <property type="term" value="P:L-arginine biosynthetic process"/>
    <property type="evidence" value="ECO:0007669"/>
    <property type="project" value="UniProtKB-UniRule"/>
</dbReference>
<dbReference type="InterPro" id="IPR015421">
    <property type="entry name" value="PyrdxlP-dep_Trfase_major"/>
</dbReference>
<keyword evidence="3 5" id="KW-0808">Transferase</keyword>
<dbReference type="SUPFAM" id="SSF53383">
    <property type="entry name" value="PLP-dependent transferases"/>
    <property type="match status" value="1"/>
</dbReference>
<proteinExistence type="inferred from homology"/>
<dbReference type="InterPro" id="IPR005814">
    <property type="entry name" value="Aminotrans_3"/>
</dbReference>
<dbReference type="UniPathway" id="UPA00068">
    <property type="reaction ID" value="UER00109"/>
</dbReference>
<comment type="subcellular location">
    <subcellularLocation>
        <location evidence="5">Cytoplasm</location>
    </subcellularLocation>
</comment>
<dbReference type="RefSeq" id="WP_090253633.1">
    <property type="nucleotide sequence ID" value="NZ_FOAA01000009.1"/>
</dbReference>
<organism evidence="6 7">
    <name type="scientific">Ectothiorhodospira marina</name>
    <dbReference type="NCBI Taxonomy" id="1396821"/>
    <lineage>
        <taxon>Bacteria</taxon>
        <taxon>Pseudomonadati</taxon>
        <taxon>Pseudomonadota</taxon>
        <taxon>Gammaproteobacteria</taxon>
        <taxon>Chromatiales</taxon>
        <taxon>Ectothiorhodospiraceae</taxon>
        <taxon>Ectothiorhodospira</taxon>
    </lineage>
</organism>
<feature type="binding site" evidence="5">
    <location>
        <position position="271"/>
    </location>
    <ligand>
        <name>N(2)-acetyl-L-ornithine</name>
        <dbReference type="ChEBI" id="CHEBI:57805"/>
    </ligand>
</feature>
<dbReference type="Pfam" id="PF00202">
    <property type="entry name" value="Aminotran_3"/>
    <property type="match status" value="1"/>
</dbReference>
<dbReference type="GO" id="GO:0005737">
    <property type="term" value="C:cytoplasm"/>
    <property type="evidence" value="ECO:0007669"/>
    <property type="project" value="UniProtKB-SubCell"/>
</dbReference>
<dbReference type="InterPro" id="IPR050103">
    <property type="entry name" value="Class-III_PLP-dep_AT"/>
</dbReference>
<evidence type="ECO:0000256" key="1">
    <source>
        <dbReference type="ARBA" id="ARBA00022576"/>
    </source>
</evidence>
<feature type="binding site" evidence="5">
    <location>
        <begin position="214"/>
        <end position="217"/>
    </location>
    <ligand>
        <name>pyridoxal 5'-phosphate</name>
        <dbReference type="ChEBI" id="CHEBI:597326"/>
    </ligand>
</feature>
<dbReference type="PANTHER" id="PTHR11986:SF79">
    <property type="entry name" value="ACETYLORNITHINE AMINOTRANSFERASE, MITOCHONDRIAL"/>
    <property type="match status" value="1"/>
</dbReference>
<comment type="cofactor">
    <cofactor evidence="5">
        <name>pyridoxal 5'-phosphate</name>
        <dbReference type="ChEBI" id="CHEBI:597326"/>
    </cofactor>
    <text evidence="5">Binds 1 pyridoxal phosphate per subunit.</text>
</comment>
<keyword evidence="2 5" id="KW-0028">Amino-acid biosynthesis</keyword>